<feature type="region of interest" description="Disordered" evidence="3">
    <location>
        <begin position="1"/>
        <end position="20"/>
    </location>
</feature>
<name>A0ABV3R240_9HYPH</name>
<organism evidence="5 6">
    <name type="scientific">Mesorhizobium marinum</name>
    <dbReference type="NCBI Taxonomy" id="3228790"/>
    <lineage>
        <taxon>Bacteria</taxon>
        <taxon>Pseudomonadati</taxon>
        <taxon>Pseudomonadota</taxon>
        <taxon>Alphaproteobacteria</taxon>
        <taxon>Hyphomicrobiales</taxon>
        <taxon>Phyllobacteriaceae</taxon>
        <taxon>Mesorhizobium</taxon>
    </lineage>
</organism>
<dbReference type="PANTHER" id="PTHR30328">
    <property type="entry name" value="TRANSCRIPTIONAL REPRESSOR"/>
    <property type="match status" value="1"/>
</dbReference>
<dbReference type="PANTHER" id="PTHR30328:SF54">
    <property type="entry name" value="HTH-TYPE TRANSCRIPTIONAL REPRESSOR SCO4008"/>
    <property type="match status" value="1"/>
</dbReference>
<dbReference type="Proteomes" id="UP001556196">
    <property type="component" value="Unassembled WGS sequence"/>
</dbReference>
<dbReference type="RefSeq" id="WP_367724260.1">
    <property type="nucleotide sequence ID" value="NZ_JBFOCI010000004.1"/>
</dbReference>
<accession>A0ABV3R240</accession>
<reference evidence="5 6" key="1">
    <citation type="submission" date="2024-06" db="EMBL/GenBank/DDBJ databases">
        <authorList>
            <person name="Tuo L."/>
        </authorList>
    </citation>
    <scope>NUCLEOTIDE SEQUENCE [LARGE SCALE GENOMIC DNA]</scope>
    <source>
        <strain evidence="5 6">ZMM04-5</strain>
    </source>
</reference>
<sequence length="248" mass="27494">MIDAHRQTHATSGSIDHGERQMAGLAAGAAGRGKVRRQSKPRDSAATRAALLSTAISEFADKGFAGARVDEIANRAGVNKQLLYHHFGNKDDLYRVALETVYSEIREKEKALHLSDLTPAEAMRTLIGYSFDYLVEHPEFIRLVNDENAQGAPHAARSEELTEMHWPLVDLLTETLKRGAAEGVFRDDMDPINVYISIAGISYFYFSNNPTLSAIFDRALNSPEAIAQRRTHVIEFSMAALRRNQPVG</sequence>
<evidence type="ECO:0000259" key="4">
    <source>
        <dbReference type="PROSITE" id="PS50977"/>
    </source>
</evidence>
<dbReference type="Pfam" id="PF17938">
    <property type="entry name" value="TetR_C_29"/>
    <property type="match status" value="1"/>
</dbReference>
<evidence type="ECO:0000313" key="6">
    <source>
        <dbReference type="Proteomes" id="UP001556196"/>
    </source>
</evidence>
<dbReference type="Pfam" id="PF00440">
    <property type="entry name" value="TetR_N"/>
    <property type="match status" value="1"/>
</dbReference>
<evidence type="ECO:0000256" key="2">
    <source>
        <dbReference type="PROSITE-ProRule" id="PRU00335"/>
    </source>
</evidence>
<evidence type="ECO:0000256" key="1">
    <source>
        <dbReference type="ARBA" id="ARBA00023125"/>
    </source>
</evidence>
<dbReference type="SUPFAM" id="SSF48498">
    <property type="entry name" value="Tetracyclin repressor-like, C-terminal domain"/>
    <property type="match status" value="1"/>
</dbReference>
<comment type="caution">
    <text evidence="5">The sequence shown here is derived from an EMBL/GenBank/DDBJ whole genome shotgun (WGS) entry which is preliminary data.</text>
</comment>
<dbReference type="InterPro" id="IPR001647">
    <property type="entry name" value="HTH_TetR"/>
</dbReference>
<dbReference type="PRINTS" id="PR00455">
    <property type="entry name" value="HTHTETR"/>
</dbReference>
<keyword evidence="6" id="KW-1185">Reference proteome</keyword>
<feature type="DNA-binding region" description="H-T-H motif" evidence="2">
    <location>
        <begin position="68"/>
        <end position="87"/>
    </location>
</feature>
<protein>
    <submittedName>
        <fullName evidence="5">TetR/AcrR family transcriptional regulator</fullName>
    </submittedName>
</protein>
<evidence type="ECO:0000256" key="3">
    <source>
        <dbReference type="SAM" id="MobiDB-lite"/>
    </source>
</evidence>
<dbReference type="InterPro" id="IPR036271">
    <property type="entry name" value="Tet_transcr_reg_TetR-rel_C_sf"/>
</dbReference>
<dbReference type="InterPro" id="IPR041474">
    <property type="entry name" value="NicS_C"/>
</dbReference>
<dbReference type="InterPro" id="IPR009057">
    <property type="entry name" value="Homeodomain-like_sf"/>
</dbReference>
<dbReference type="Gene3D" id="1.10.357.10">
    <property type="entry name" value="Tetracycline Repressor, domain 2"/>
    <property type="match status" value="1"/>
</dbReference>
<dbReference type="PROSITE" id="PS50977">
    <property type="entry name" value="HTH_TETR_2"/>
    <property type="match status" value="1"/>
</dbReference>
<keyword evidence="1 2" id="KW-0238">DNA-binding</keyword>
<dbReference type="InterPro" id="IPR050109">
    <property type="entry name" value="HTH-type_TetR-like_transc_reg"/>
</dbReference>
<proteinExistence type="predicted"/>
<evidence type="ECO:0000313" key="5">
    <source>
        <dbReference type="EMBL" id="MEW9807100.1"/>
    </source>
</evidence>
<feature type="domain" description="HTH tetR-type" evidence="4">
    <location>
        <begin position="45"/>
        <end position="105"/>
    </location>
</feature>
<dbReference type="EMBL" id="JBFOCI010000004">
    <property type="protein sequence ID" value="MEW9807100.1"/>
    <property type="molecule type" value="Genomic_DNA"/>
</dbReference>
<dbReference type="SUPFAM" id="SSF46689">
    <property type="entry name" value="Homeodomain-like"/>
    <property type="match status" value="1"/>
</dbReference>
<gene>
    <name evidence="5" type="ORF">ABUE31_13995</name>
</gene>
<feature type="region of interest" description="Disordered" evidence="3">
    <location>
        <begin position="26"/>
        <end position="46"/>
    </location>
</feature>